<organism evidence="1 2">
    <name type="scientific">Flavobacterium qiangtangense</name>
    <dbReference type="NCBI Taxonomy" id="1442595"/>
    <lineage>
        <taxon>Bacteria</taxon>
        <taxon>Pseudomonadati</taxon>
        <taxon>Bacteroidota</taxon>
        <taxon>Flavobacteriia</taxon>
        <taxon>Flavobacteriales</taxon>
        <taxon>Flavobacteriaceae</taxon>
        <taxon>Flavobacterium</taxon>
    </lineage>
</organism>
<name>A0ABW1PRC6_9FLAO</name>
<evidence type="ECO:0000313" key="2">
    <source>
        <dbReference type="Proteomes" id="UP001596287"/>
    </source>
</evidence>
<dbReference type="PROSITE" id="PS51257">
    <property type="entry name" value="PROKAR_LIPOPROTEIN"/>
    <property type="match status" value="1"/>
</dbReference>
<dbReference type="Proteomes" id="UP001596287">
    <property type="component" value="Unassembled WGS sequence"/>
</dbReference>
<gene>
    <name evidence="1" type="ORF">ACFPVY_12795</name>
</gene>
<dbReference type="RefSeq" id="WP_379792487.1">
    <property type="nucleotide sequence ID" value="NZ_JBHSQB010000009.1"/>
</dbReference>
<sequence>MKKYLLLFCVSILLSCEGKLPAKKQDKVYVISKDTSFNFINREDYYAGFNLILGDRNKVYFFQGPRFWNCIPTDNPPYFINLEPSDIIELPYENIDEFIKLNKKHHSAFSDIYNIVSPYDSIKSKAFEKIMQGFASVKQKKYIIRRTTFEENQVLFHKINHLNYDPQEINWDTAEVYFSRKEDIDSILKVSQQKFKK</sequence>
<reference evidence="2" key="1">
    <citation type="journal article" date="2019" name="Int. J. Syst. Evol. Microbiol.">
        <title>The Global Catalogue of Microorganisms (GCM) 10K type strain sequencing project: providing services to taxonomists for standard genome sequencing and annotation.</title>
        <authorList>
            <consortium name="The Broad Institute Genomics Platform"/>
            <consortium name="The Broad Institute Genome Sequencing Center for Infectious Disease"/>
            <person name="Wu L."/>
            <person name="Ma J."/>
        </authorList>
    </citation>
    <scope>NUCLEOTIDE SEQUENCE [LARGE SCALE GENOMIC DNA]</scope>
    <source>
        <strain evidence="2">CCUG 49679</strain>
    </source>
</reference>
<dbReference type="EMBL" id="JBHSQB010000009">
    <property type="protein sequence ID" value="MFC6097526.1"/>
    <property type="molecule type" value="Genomic_DNA"/>
</dbReference>
<accession>A0ABW1PRC6</accession>
<evidence type="ECO:0008006" key="3">
    <source>
        <dbReference type="Google" id="ProtNLM"/>
    </source>
</evidence>
<evidence type="ECO:0000313" key="1">
    <source>
        <dbReference type="EMBL" id="MFC6097526.1"/>
    </source>
</evidence>
<protein>
    <recommendedName>
        <fullName evidence="3">DUF4476 domain-containing protein</fullName>
    </recommendedName>
</protein>
<comment type="caution">
    <text evidence="1">The sequence shown here is derived from an EMBL/GenBank/DDBJ whole genome shotgun (WGS) entry which is preliminary data.</text>
</comment>
<keyword evidence="2" id="KW-1185">Reference proteome</keyword>
<proteinExistence type="predicted"/>